<organism evidence="2 3">
    <name type="scientific">Thalassobacterium maritimum</name>
    <dbReference type="NCBI Taxonomy" id="3041265"/>
    <lineage>
        <taxon>Bacteria</taxon>
        <taxon>Pseudomonadati</taxon>
        <taxon>Verrucomicrobiota</taxon>
        <taxon>Opitutia</taxon>
        <taxon>Puniceicoccales</taxon>
        <taxon>Coraliomargaritaceae</taxon>
        <taxon>Thalassobacterium</taxon>
    </lineage>
</organism>
<keyword evidence="1" id="KW-0732">Signal</keyword>
<dbReference type="EMBL" id="JARXHW010000121">
    <property type="protein sequence ID" value="MDQ8209703.1"/>
    <property type="molecule type" value="Genomic_DNA"/>
</dbReference>
<proteinExistence type="predicted"/>
<reference evidence="2 3" key="1">
    <citation type="submission" date="2023-04" db="EMBL/GenBank/DDBJ databases">
        <title>A novel bacteria isolated from coastal sediment.</title>
        <authorList>
            <person name="Liu X.-J."/>
            <person name="Du Z.-J."/>
        </authorList>
    </citation>
    <scope>NUCLEOTIDE SEQUENCE [LARGE SCALE GENOMIC DNA]</scope>
    <source>
        <strain evidence="2 3">SDUM461003</strain>
    </source>
</reference>
<dbReference type="RefSeq" id="WP_308952621.1">
    <property type="nucleotide sequence ID" value="NZ_JARXHW010000121.1"/>
</dbReference>
<feature type="signal peptide" evidence="1">
    <location>
        <begin position="1"/>
        <end position="18"/>
    </location>
</feature>
<protein>
    <submittedName>
        <fullName evidence="2">Uncharacterized protein</fullName>
    </submittedName>
</protein>
<sequence length="130" mass="14781">MKAIFILLLLIAAPPIFAASPNEKWESLISDITLNPNFEAPKEIKKIMDSLKISGTQINLRGFKEVKIDELKKRIPEDYLIYSIGNDLLASDSFIYVIIKEVDSDSFWIVKKGGYAGVFKIYRKRPIQSS</sequence>
<accession>A0ABU1AZZ1</accession>
<evidence type="ECO:0000313" key="2">
    <source>
        <dbReference type="EMBL" id="MDQ8209703.1"/>
    </source>
</evidence>
<evidence type="ECO:0000256" key="1">
    <source>
        <dbReference type="SAM" id="SignalP"/>
    </source>
</evidence>
<gene>
    <name evidence="2" type="ORF">QEH52_19450</name>
</gene>
<feature type="chain" id="PRO_5046273900" evidence="1">
    <location>
        <begin position="19"/>
        <end position="130"/>
    </location>
</feature>
<name>A0ABU1AZZ1_9BACT</name>
<dbReference type="Proteomes" id="UP001225316">
    <property type="component" value="Unassembled WGS sequence"/>
</dbReference>
<evidence type="ECO:0000313" key="3">
    <source>
        <dbReference type="Proteomes" id="UP001225316"/>
    </source>
</evidence>
<keyword evidence="3" id="KW-1185">Reference proteome</keyword>
<comment type="caution">
    <text evidence="2">The sequence shown here is derived from an EMBL/GenBank/DDBJ whole genome shotgun (WGS) entry which is preliminary data.</text>
</comment>